<dbReference type="AlphaFoldDB" id="A0A8K0GZ52"/>
<evidence type="ECO:0000256" key="6">
    <source>
        <dbReference type="ARBA" id="ARBA00029677"/>
    </source>
</evidence>
<keyword evidence="5 8" id="KW-0378">Hydrolase</keyword>
<sequence>MTTPNLELSSSMSLDVSQFQHTPFYCEENVYLLCKKLCENGIADAEGSDLFVVFISNEKKQIPLWNQKASNRADGVSLWDYHVICVQRKNEGDTSHVVWDLDSRLPFPSPLETYISETIRPSFQLFAEYQRFFRIVHAPMFLRSFASDRRHMKDSAGNWIAEPPAYDPIVGEDGTVHNLNEYIEIRNADVAANAGVDLKNAVLSEKLGVVISDSNLVELFPKFLDMQ</sequence>
<proteinExistence type="inferred from homology"/>
<dbReference type="GO" id="GO:0070773">
    <property type="term" value="F:protein-N-terminal glutamine amidohydrolase activity"/>
    <property type="evidence" value="ECO:0007669"/>
    <property type="project" value="UniProtKB-UniRule"/>
</dbReference>
<evidence type="ECO:0000256" key="5">
    <source>
        <dbReference type="ARBA" id="ARBA00022801"/>
    </source>
</evidence>
<dbReference type="InterPro" id="IPR039733">
    <property type="entry name" value="NTAQ1"/>
</dbReference>
<comment type="similarity">
    <text evidence="1 8">Belongs to the NTAQ1 family.</text>
</comment>
<feature type="domain" description="Protein N-terminal glutamine amidohydrolase alpha beta roll" evidence="9">
    <location>
        <begin position="21"/>
        <end position="219"/>
    </location>
</feature>
<comment type="subunit">
    <text evidence="2 8">Monomer.</text>
</comment>
<dbReference type="PANTHER" id="PTHR13035">
    <property type="entry name" value="PROTEIN N-TERMINAL GLUTAMINE AMIDOHYDROLASE"/>
    <property type="match status" value="1"/>
</dbReference>
<comment type="catalytic activity">
    <reaction evidence="7 8">
        <text>N-terminal L-glutaminyl-[protein] + H2O = N-terminal L-glutamyl-[protein] + NH4(+)</text>
        <dbReference type="Rhea" id="RHEA:50680"/>
        <dbReference type="Rhea" id="RHEA-COMP:12668"/>
        <dbReference type="Rhea" id="RHEA-COMP:12777"/>
        <dbReference type="ChEBI" id="CHEBI:15377"/>
        <dbReference type="ChEBI" id="CHEBI:28938"/>
        <dbReference type="ChEBI" id="CHEBI:64721"/>
        <dbReference type="ChEBI" id="CHEBI:64722"/>
        <dbReference type="EC" id="3.5.1.122"/>
    </reaction>
</comment>
<gene>
    <name evidence="10" type="ORF">FNV43_RR16607</name>
</gene>
<dbReference type="Gene3D" id="3.10.620.10">
    <property type="entry name" value="Protein N-terminal glutamine amidohydrolase, alpha beta roll"/>
    <property type="match status" value="1"/>
</dbReference>
<evidence type="ECO:0000256" key="4">
    <source>
        <dbReference type="ARBA" id="ARBA00021247"/>
    </source>
</evidence>
<dbReference type="GO" id="GO:0008418">
    <property type="term" value="F:protein-N-terminal asparagine amidohydrolase activity"/>
    <property type="evidence" value="ECO:0007669"/>
    <property type="project" value="UniProtKB-UniRule"/>
</dbReference>
<dbReference type="PANTHER" id="PTHR13035:SF0">
    <property type="entry name" value="PROTEIN N-TERMINAL GLUTAMINE AMIDOHYDROLASE"/>
    <property type="match status" value="1"/>
</dbReference>
<evidence type="ECO:0000256" key="7">
    <source>
        <dbReference type="ARBA" id="ARBA00048768"/>
    </source>
</evidence>
<evidence type="ECO:0000256" key="2">
    <source>
        <dbReference type="ARBA" id="ARBA00011245"/>
    </source>
</evidence>
<evidence type="ECO:0000256" key="3">
    <source>
        <dbReference type="ARBA" id="ARBA00012718"/>
    </source>
</evidence>
<dbReference type="EMBL" id="VOIH02000007">
    <property type="protein sequence ID" value="KAF3442690.1"/>
    <property type="molecule type" value="Genomic_DNA"/>
</dbReference>
<organism evidence="10 11">
    <name type="scientific">Rhamnella rubrinervis</name>
    <dbReference type="NCBI Taxonomy" id="2594499"/>
    <lineage>
        <taxon>Eukaryota</taxon>
        <taxon>Viridiplantae</taxon>
        <taxon>Streptophyta</taxon>
        <taxon>Embryophyta</taxon>
        <taxon>Tracheophyta</taxon>
        <taxon>Spermatophyta</taxon>
        <taxon>Magnoliopsida</taxon>
        <taxon>eudicotyledons</taxon>
        <taxon>Gunneridae</taxon>
        <taxon>Pentapetalae</taxon>
        <taxon>rosids</taxon>
        <taxon>fabids</taxon>
        <taxon>Rosales</taxon>
        <taxon>Rhamnaceae</taxon>
        <taxon>rhamnoid group</taxon>
        <taxon>Rhamneae</taxon>
        <taxon>Rhamnella</taxon>
    </lineage>
</organism>
<protein>
    <recommendedName>
        <fullName evidence="4 8">Protein N-terminal glutamine amidohydrolase</fullName>
        <ecNumber evidence="3 8">3.5.1.122</ecNumber>
    </recommendedName>
    <alternativeName>
        <fullName evidence="6 8">Protein NH2-terminal glutamine deamidase</fullName>
    </alternativeName>
</protein>
<evidence type="ECO:0000313" key="10">
    <source>
        <dbReference type="EMBL" id="KAF3442690.1"/>
    </source>
</evidence>
<dbReference type="EC" id="3.5.1.122" evidence="3 8"/>
<dbReference type="GO" id="GO:0005634">
    <property type="term" value="C:nucleus"/>
    <property type="evidence" value="ECO:0007669"/>
    <property type="project" value="TreeGrafter"/>
</dbReference>
<accession>A0A8K0GZ52</accession>
<dbReference type="FunFam" id="3.10.620.10:FF:000001">
    <property type="entry name" value="Blast:Protein N-terminal glutamine amidohydrolase"/>
    <property type="match status" value="1"/>
</dbReference>
<comment type="function">
    <text evidence="8">Mediates the side-chain deamidation of N-terminal glutamine residues to glutamate, an important step in N-end rule pathway of protein degradation. Conversion of the resulting N-terminal glutamine to glutamate renders the protein susceptible to arginylation, polyubiquitination and degradation as specified by the N-end rule. Does not act on substrates with internal or C-terminal glutamine and does not act on non-glutamine residues in any position.</text>
</comment>
<dbReference type="Proteomes" id="UP000796880">
    <property type="component" value="Unassembled WGS sequence"/>
</dbReference>
<evidence type="ECO:0000256" key="8">
    <source>
        <dbReference type="RuleBase" id="RU367082"/>
    </source>
</evidence>
<keyword evidence="11" id="KW-1185">Reference proteome</keyword>
<dbReference type="InterPro" id="IPR023128">
    <property type="entry name" value="Prot_N_Gln_amidohydro_ab_roll"/>
</dbReference>
<evidence type="ECO:0000256" key="1">
    <source>
        <dbReference type="ARBA" id="ARBA00008985"/>
    </source>
</evidence>
<dbReference type="InterPro" id="IPR037132">
    <property type="entry name" value="N_Gln_amidohydro_ab_roll_sf"/>
</dbReference>
<comment type="caution">
    <text evidence="10">The sequence shown here is derived from an EMBL/GenBank/DDBJ whole genome shotgun (WGS) entry which is preliminary data.</text>
</comment>
<name>A0A8K0GZ52_9ROSA</name>
<evidence type="ECO:0000259" key="9">
    <source>
        <dbReference type="Pfam" id="PF09764"/>
    </source>
</evidence>
<evidence type="ECO:0000313" key="11">
    <source>
        <dbReference type="Proteomes" id="UP000796880"/>
    </source>
</evidence>
<dbReference type="Pfam" id="PF09764">
    <property type="entry name" value="Nt_Gln_amidase"/>
    <property type="match status" value="1"/>
</dbReference>
<reference evidence="10" key="1">
    <citation type="submission" date="2020-03" db="EMBL/GenBank/DDBJ databases">
        <title>A high-quality chromosome-level genome assembly of a woody plant with both climbing and erect habits, Rhamnella rubrinervis.</title>
        <authorList>
            <person name="Lu Z."/>
            <person name="Yang Y."/>
            <person name="Zhu X."/>
            <person name="Sun Y."/>
        </authorList>
    </citation>
    <scope>NUCLEOTIDE SEQUENCE</scope>
    <source>
        <strain evidence="10">BYM</strain>
        <tissue evidence="10">Leaf</tissue>
    </source>
</reference>
<dbReference type="OrthoDB" id="191192at2759"/>
<dbReference type="GO" id="GO:0005829">
    <property type="term" value="C:cytosol"/>
    <property type="evidence" value="ECO:0007669"/>
    <property type="project" value="TreeGrafter"/>
</dbReference>